<reference evidence="11" key="1">
    <citation type="submission" date="2025-08" db="UniProtKB">
        <authorList>
            <consortium name="RefSeq"/>
        </authorList>
    </citation>
    <scope>IDENTIFICATION</scope>
    <source>
        <tissue evidence="11">Leaf</tissue>
    </source>
</reference>
<feature type="region of interest" description="Disordered" evidence="8">
    <location>
        <begin position="115"/>
        <end position="194"/>
    </location>
</feature>
<evidence type="ECO:0000313" key="10">
    <source>
        <dbReference type="Proteomes" id="UP000827889"/>
    </source>
</evidence>
<feature type="region of interest" description="Disordered" evidence="8">
    <location>
        <begin position="14"/>
        <end position="33"/>
    </location>
</feature>
<dbReference type="KEGG" id="rarg:115731159"/>
<evidence type="ECO:0000256" key="7">
    <source>
        <dbReference type="ARBA" id="ARBA00023136"/>
    </source>
</evidence>
<dbReference type="GeneID" id="115731159"/>
<dbReference type="PANTHER" id="PTHR33228">
    <property type="entry name" value="PROTEIN GLUTAMINE DUMPER 4-RELATED"/>
    <property type="match status" value="1"/>
</dbReference>
<protein>
    <submittedName>
        <fullName evidence="11">Protein GLUTAMINE DUMPER 5-like</fullName>
    </submittedName>
</protein>
<dbReference type="InterPro" id="IPR040359">
    <property type="entry name" value="GDU"/>
</dbReference>
<feature type="compositionally biased region" description="Basic and acidic residues" evidence="8">
    <location>
        <begin position="141"/>
        <end position="157"/>
    </location>
</feature>
<evidence type="ECO:0000313" key="11">
    <source>
        <dbReference type="RefSeq" id="XP_030517656.2"/>
    </source>
</evidence>
<dbReference type="PANTHER" id="PTHR33228:SF49">
    <property type="entry name" value="PROTEIN GLUTAMINE DUMPER 5"/>
    <property type="match status" value="1"/>
</dbReference>
<evidence type="ECO:0000256" key="3">
    <source>
        <dbReference type="ARBA" id="ARBA00022448"/>
    </source>
</evidence>
<name>A0A8B8N5G7_9MYRT</name>
<organism evidence="10 11">
    <name type="scientific">Rhodamnia argentea</name>
    <dbReference type="NCBI Taxonomy" id="178133"/>
    <lineage>
        <taxon>Eukaryota</taxon>
        <taxon>Viridiplantae</taxon>
        <taxon>Streptophyta</taxon>
        <taxon>Embryophyta</taxon>
        <taxon>Tracheophyta</taxon>
        <taxon>Spermatophyta</taxon>
        <taxon>Magnoliopsida</taxon>
        <taxon>eudicotyledons</taxon>
        <taxon>Gunneridae</taxon>
        <taxon>Pentapetalae</taxon>
        <taxon>rosids</taxon>
        <taxon>malvids</taxon>
        <taxon>Myrtales</taxon>
        <taxon>Myrtaceae</taxon>
        <taxon>Myrtoideae</taxon>
        <taxon>Myrteae</taxon>
        <taxon>Australasian group</taxon>
        <taxon>Rhodamnia</taxon>
    </lineage>
</organism>
<feature type="transmembrane region" description="Helical" evidence="9">
    <location>
        <begin position="40"/>
        <end position="64"/>
    </location>
</feature>
<evidence type="ECO:0000256" key="2">
    <source>
        <dbReference type="ARBA" id="ARBA00009977"/>
    </source>
</evidence>
<keyword evidence="7 9" id="KW-0472">Membrane</keyword>
<keyword evidence="5" id="KW-0029">Amino-acid transport</keyword>
<gene>
    <name evidence="11" type="primary">LOC115731159</name>
</gene>
<dbReference type="Proteomes" id="UP000827889">
    <property type="component" value="Chromosome 4"/>
</dbReference>
<feature type="region of interest" description="Disordered" evidence="8">
    <location>
        <begin position="69"/>
        <end position="88"/>
    </location>
</feature>
<keyword evidence="4 9" id="KW-0812">Transmembrane</keyword>
<sequence length="194" mass="20355">MRILVDTTYAVTPPSAATVSTPPAGPTASQRSPWHSPVPYLFGGLAAMLGLIGFALLILACSYWKLSGSSSNPRGDEENGGEAKTVDGEGCNKAVTVYEEKIVVIMAGDEQPTFLATPVGSRGPSFGDSLGKSNGDDGESFDAKKEEKDENFDKTKEPNNVNDDDVGGHVVPGLHSAAAEENRAAAEDQTQQQN</sequence>
<dbReference type="AlphaFoldDB" id="A0A8B8N5G7"/>
<dbReference type="RefSeq" id="XP_030517656.2">
    <property type="nucleotide sequence ID" value="XM_030661796.2"/>
</dbReference>
<comment type="similarity">
    <text evidence="2">Belongs to the GLUTAMINE DUMPER 1 (TC 9.B.60) family.</text>
</comment>
<comment type="subcellular location">
    <subcellularLocation>
        <location evidence="1">Membrane</location>
        <topology evidence="1">Single-pass membrane protein</topology>
    </subcellularLocation>
</comment>
<evidence type="ECO:0000256" key="4">
    <source>
        <dbReference type="ARBA" id="ARBA00022692"/>
    </source>
</evidence>
<evidence type="ECO:0000256" key="6">
    <source>
        <dbReference type="ARBA" id="ARBA00022989"/>
    </source>
</evidence>
<feature type="compositionally biased region" description="Low complexity" evidence="8">
    <location>
        <begin position="168"/>
        <end position="177"/>
    </location>
</feature>
<evidence type="ECO:0000256" key="1">
    <source>
        <dbReference type="ARBA" id="ARBA00004167"/>
    </source>
</evidence>
<feature type="compositionally biased region" description="Low complexity" evidence="8">
    <location>
        <begin position="14"/>
        <end position="29"/>
    </location>
</feature>
<keyword evidence="6 9" id="KW-1133">Transmembrane helix</keyword>
<evidence type="ECO:0000256" key="9">
    <source>
        <dbReference type="SAM" id="Phobius"/>
    </source>
</evidence>
<proteinExistence type="inferred from homology"/>
<keyword evidence="10" id="KW-1185">Reference proteome</keyword>
<dbReference type="GO" id="GO:0016020">
    <property type="term" value="C:membrane"/>
    <property type="evidence" value="ECO:0007669"/>
    <property type="project" value="UniProtKB-SubCell"/>
</dbReference>
<accession>A0A8B8N5G7</accession>
<dbReference type="GO" id="GO:0080143">
    <property type="term" value="P:regulation of amino acid export"/>
    <property type="evidence" value="ECO:0007669"/>
    <property type="project" value="InterPro"/>
</dbReference>
<keyword evidence="3" id="KW-0813">Transport</keyword>
<dbReference type="GO" id="GO:0006865">
    <property type="term" value="P:amino acid transport"/>
    <property type="evidence" value="ECO:0007669"/>
    <property type="project" value="UniProtKB-KW"/>
</dbReference>
<evidence type="ECO:0000256" key="5">
    <source>
        <dbReference type="ARBA" id="ARBA00022970"/>
    </source>
</evidence>
<evidence type="ECO:0000256" key="8">
    <source>
        <dbReference type="SAM" id="MobiDB-lite"/>
    </source>
</evidence>